<evidence type="ECO:0008006" key="5">
    <source>
        <dbReference type="Google" id="ProtNLM"/>
    </source>
</evidence>
<feature type="compositionally biased region" description="Polar residues" evidence="2">
    <location>
        <begin position="443"/>
        <end position="456"/>
    </location>
</feature>
<organism evidence="3 4">
    <name type="scientific">Brassica rapa subsp. trilocularis</name>
    <dbReference type="NCBI Taxonomy" id="1813537"/>
    <lineage>
        <taxon>Eukaryota</taxon>
        <taxon>Viridiplantae</taxon>
        <taxon>Streptophyta</taxon>
        <taxon>Embryophyta</taxon>
        <taxon>Tracheophyta</taxon>
        <taxon>Spermatophyta</taxon>
        <taxon>Magnoliopsida</taxon>
        <taxon>eudicotyledons</taxon>
        <taxon>Gunneridae</taxon>
        <taxon>Pentapetalae</taxon>
        <taxon>rosids</taxon>
        <taxon>malvids</taxon>
        <taxon>Brassicales</taxon>
        <taxon>Brassicaceae</taxon>
        <taxon>Brassiceae</taxon>
        <taxon>Brassica</taxon>
    </lineage>
</organism>
<comment type="similarity">
    <text evidence="1">Belongs to the IST1 family.</text>
</comment>
<dbReference type="PANTHER" id="PTHR12161:SF88">
    <property type="entry name" value="REGULATOR OF VPS4 ACTIVITY IN THE MVB PATHWAY PROTEIN"/>
    <property type="match status" value="1"/>
</dbReference>
<accession>A0ABQ7MEI5</accession>
<evidence type="ECO:0000313" key="4">
    <source>
        <dbReference type="Proteomes" id="UP000823674"/>
    </source>
</evidence>
<feature type="compositionally biased region" description="Basic and acidic residues" evidence="2">
    <location>
        <begin position="205"/>
        <end position="222"/>
    </location>
</feature>
<evidence type="ECO:0000256" key="1">
    <source>
        <dbReference type="ARBA" id="ARBA00005536"/>
    </source>
</evidence>
<gene>
    <name evidence="3" type="primary">A05p022220.1_BraROA</name>
    <name evidence="3" type="ORF">IGI04_018986</name>
</gene>
<reference evidence="3 4" key="1">
    <citation type="submission" date="2021-03" db="EMBL/GenBank/DDBJ databases">
        <authorList>
            <person name="King G.J."/>
            <person name="Bancroft I."/>
            <person name="Baten A."/>
            <person name="Bloomfield J."/>
            <person name="Borpatragohain P."/>
            <person name="He Z."/>
            <person name="Irish N."/>
            <person name="Irwin J."/>
            <person name="Liu K."/>
            <person name="Mauleon R.P."/>
            <person name="Moore J."/>
            <person name="Morris R."/>
            <person name="Ostergaard L."/>
            <person name="Wang B."/>
            <person name="Wells R."/>
        </authorList>
    </citation>
    <scope>NUCLEOTIDE SEQUENCE [LARGE SCALE GENOMIC DNA]</scope>
    <source>
        <strain evidence="3">R-o-18</strain>
        <tissue evidence="3">Leaf</tissue>
    </source>
</reference>
<dbReference type="Proteomes" id="UP000823674">
    <property type="component" value="Chromosome A05"/>
</dbReference>
<dbReference type="PANTHER" id="PTHR12161">
    <property type="entry name" value="IST1 FAMILY MEMBER"/>
    <property type="match status" value="1"/>
</dbReference>
<feature type="region of interest" description="Disordered" evidence="2">
    <location>
        <begin position="424"/>
        <end position="505"/>
    </location>
</feature>
<dbReference type="EMBL" id="JADBGQ010000005">
    <property type="protein sequence ID" value="KAG5397172.1"/>
    <property type="molecule type" value="Genomic_DNA"/>
</dbReference>
<dbReference type="Pfam" id="PF03398">
    <property type="entry name" value="Ist1"/>
    <property type="match status" value="2"/>
</dbReference>
<dbReference type="Gene3D" id="1.20.1260.60">
    <property type="entry name" value="Vacuolar protein sorting-associated protein Ist1"/>
    <property type="match status" value="2"/>
</dbReference>
<name>A0ABQ7MEI5_BRACM</name>
<proteinExistence type="inferred from homology"/>
<feature type="compositionally biased region" description="Basic and acidic residues" evidence="2">
    <location>
        <begin position="424"/>
        <end position="442"/>
    </location>
</feature>
<evidence type="ECO:0000256" key="2">
    <source>
        <dbReference type="SAM" id="MobiDB-lite"/>
    </source>
</evidence>
<comment type="caution">
    <text evidence="3">The sequence shown here is derived from an EMBL/GenBank/DDBJ whole genome shotgun (WGS) entry which is preliminary data.</text>
</comment>
<dbReference type="InterPro" id="IPR042277">
    <property type="entry name" value="IST1-like"/>
</dbReference>
<feature type="region of interest" description="Disordered" evidence="2">
    <location>
        <begin position="195"/>
        <end position="236"/>
    </location>
</feature>
<dbReference type="InterPro" id="IPR005061">
    <property type="entry name" value="Ist1"/>
</dbReference>
<protein>
    <recommendedName>
        <fullName evidence="5">IST1-like protein</fullName>
    </recommendedName>
</protein>
<keyword evidence="4" id="KW-1185">Reference proteome</keyword>
<feature type="compositionally biased region" description="Low complexity" evidence="2">
    <location>
        <begin position="463"/>
        <end position="477"/>
    </location>
</feature>
<sequence>MICGYFKPNKHLIKFIKIRLNIQRKKKNAMVSFLKTDIVEILKTGQEDDERAYIKVEELLEYRQMIASYDLIERCCDCISSNLPLMLNQRECPEECREAVYSLIYAAAWVRKVPELKDLRALFTRRYGDSIDAYINQELVEKLVWRKPSREFKVQTLQEIAQEAKISWDSLSKGSLSSSSSLSSKRRESVKKIFPYKKQGAQNDEQGHDEKKDESTVQEKSRLRGPPRQCESHKHKQCFKPKFYKKSKSTTSYMKIRLDIVRKKRIAMVNFLKMDIVDFLKNGLEYNAYTRAEMLLEELRIISCYDIIERFCDSVSENLSLMLKKRECPEECKEAVSSLIHAAAWVPDVPELKDLRAVFTKRFGSFIHSSVNHELVEKTELRSRPSRELKIQTVKDIAKEFSIDWDPTALNLFLLGQTSSSQIDDKVETGTDDSKIREEKSIVNDQSENESVLSESWTRDSLSKGSLSSSSSSSLSSPRRDSEKKKILPYGLISPPRTKPGGRNN</sequence>
<evidence type="ECO:0000313" key="3">
    <source>
        <dbReference type="EMBL" id="KAG5397172.1"/>
    </source>
</evidence>